<dbReference type="InterPro" id="IPR036388">
    <property type="entry name" value="WH-like_DNA-bd_sf"/>
</dbReference>
<sequence length="331" mass="38109">MSEIKKLTDGVYLKIIPLKGNPLKSINIYMVKSDDEAMIIDTGFNTDEIRSEMLSYIRDMEINLSKTKLFLTHLHSDHTGLASWFHEELGVKIYMGEVDYNMMSDMADENSPRWVDIMKTTHLQGLDADNLKIDEHPGFKYRPRKEFPHIAVNPGDVLNVGDFNFIAQDFSGHTPGMIGLYEKDKKILFCGDHLLKKITPNITFWNFEVGDSLGTYLNNIEKVKDLDVEHLYSSHRELITDICGRIEELKLHHKNRIDEALKTLERNGECSVRDIAENMSWDISTKDFNKFPNSQKFFAAGEAHAHLEYLRGKGLADFRKDANGVLKYYKI</sequence>
<evidence type="ECO:0000259" key="1">
    <source>
        <dbReference type="SMART" id="SM00849"/>
    </source>
</evidence>
<organism evidence="2 3">
    <name type="scientific">Peptoniphilus olsenii</name>
    <dbReference type="NCBI Taxonomy" id="411570"/>
    <lineage>
        <taxon>Bacteria</taxon>
        <taxon>Bacillati</taxon>
        <taxon>Bacillota</taxon>
        <taxon>Tissierellia</taxon>
        <taxon>Tissierellales</taxon>
        <taxon>Peptoniphilaceae</taxon>
        <taxon>Peptoniphilus</taxon>
    </lineage>
</organism>
<dbReference type="PANTHER" id="PTHR23131:SF4">
    <property type="entry name" value="METALLO-BETA-LACTAMASE SUPERFAMILY POTEIN"/>
    <property type="match status" value="1"/>
</dbReference>
<dbReference type="Proteomes" id="UP001549162">
    <property type="component" value="Unassembled WGS sequence"/>
</dbReference>
<reference evidence="2 3" key="1">
    <citation type="submission" date="2024-06" db="EMBL/GenBank/DDBJ databases">
        <title>Genomic Encyclopedia of Type Strains, Phase IV (KMG-IV): sequencing the most valuable type-strain genomes for metagenomic binning, comparative biology and taxonomic classification.</title>
        <authorList>
            <person name="Goeker M."/>
        </authorList>
    </citation>
    <scope>NUCLEOTIDE SEQUENCE [LARGE SCALE GENOMIC DNA]</scope>
    <source>
        <strain evidence="2 3">DSM 21460</strain>
    </source>
</reference>
<dbReference type="InterPro" id="IPR050662">
    <property type="entry name" value="Sec-metab_biosynth-thioest"/>
</dbReference>
<gene>
    <name evidence="2" type="ORF">ABID14_000751</name>
</gene>
<dbReference type="RefSeq" id="WP_354367269.1">
    <property type="nucleotide sequence ID" value="NZ_JBEPMA010000003.1"/>
</dbReference>
<dbReference type="PANTHER" id="PTHR23131">
    <property type="entry name" value="ENDORIBONUCLEASE LACTB2"/>
    <property type="match status" value="1"/>
</dbReference>
<dbReference type="Gene3D" id="3.60.15.10">
    <property type="entry name" value="Ribonuclease Z/Hydroxyacylglutathione hydrolase-like"/>
    <property type="match status" value="1"/>
</dbReference>
<accession>A0ABV2J8P9</accession>
<keyword evidence="3" id="KW-1185">Reference proteome</keyword>
<feature type="domain" description="Metallo-beta-lactamase" evidence="1">
    <location>
        <begin position="25"/>
        <end position="235"/>
    </location>
</feature>
<proteinExistence type="predicted"/>
<dbReference type="Gene3D" id="1.10.10.10">
    <property type="entry name" value="Winged helix-like DNA-binding domain superfamily/Winged helix DNA-binding domain"/>
    <property type="match status" value="1"/>
</dbReference>
<dbReference type="SUPFAM" id="SSF56281">
    <property type="entry name" value="Metallo-hydrolase/oxidoreductase"/>
    <property type="match status" value="1"/>
</dbReference>
<evidence type="ECO:0000313" key="3">
    <source>
        <dbReference type="Proteomes" id="UP001549162"/>
    </source>
</evidence>
<comment type="caution">
    <text evidence="2">The sequence shown here is derived from an EMBL/GenBank/DDBJ whole genome shotgun (WGS) entry which is preliminary data.</text>
</comment>
<name>A0ABV2J8P9_9FIRM</name>
<dbReference type="Pfam" id="PF00753">
    <property type="entry name" value="Lactamase_B"/>
    <property type="match status" value="1"/>
</dbReference>
<dbReference type="InterPro" id="IPR001279">
    <property type="entry name" value="Metallo-B-lactamas"/>
</dbReference>
<dbReference type="InterPro" id="IPR036866">
    <property type="entry name" value="RibonucZ/Hydroxyglut_hydro"/>
</dbReference>
<evidence type="ECO:0000313" key="2">
    <source>
        <dbReference type="EMBL" id="MET3617123.1"/>
    </source>
</evidence>
<dbReference type="SMART" id="SM00849">
    <property type="entry name" value="Lactamase_B"/>
    <property type="match status" value="1"/>
</dbReference>
<dbReference type="EMBL" id="JBEPMA010000003">
    <property type="protein sequence ID" value="MET3617123.1"/>
    <property type="molecule type" value="Genomic_DNA"/>
</dbReference>
<protein>
    <submittedName>
        <fullName evidence="2">Glyoxylase-like metal-dependent hydrolase (Beta-lactamase superfamily II)</fullName>
    </submittedName>
</protein>